<dbReference type="GO" id="GO:0008270">
    <property type="term" value="F:zinc ion binding"/>
    <property type="evidence" value="ECO:0007669"/>
    <property type="project" value="InterPro"/>
</dbReference>
<dbReference type="PANTHER" id="PTHR47926">
    <property type="entry name" value="PENTATRICOPEPTIDE REPEAT-CONTAINING PROTEIN"/>
    <property type="match status" value="1"/>
</dbReference>
<dbReference type="Pfam" id="PF01535">
    <property type="entry name" value="PPR"/>
    <property type="match status" value="4"/>
</dbReference>
<evidence type="ECO:0000313" key="6">
    <source>
        <dbReference type="EMBL" id="KAE8734987.1"/>
    </source>
</evidence>
<dbReference type="SUPFAM" id="SSF48452">
    <property type="entry name" value="TPR-like"/>
    <property type="match status" value="1"/>
</dbReference>
<keyword evidence="7" id="KW-1185">Reference proteome</keyword>
<sequence>MNLLGEPTSGAGALQQQSIGDPRILHTRALKSPRFDRSILNNLITVYSKSNLLDSSLRIFNQIPSPNIVSWTSLISAHSYSPLSLSLFLSMLRHPILPDQRTVASLFKACVSLPRCLFFGLSLHTLSFKLSLNTQPFSGSALANFYFKYRLPMDAMKLFDEMPERDEVCYAAVIVGLAQNSKPVESLSLFSAMRSRNVGSTMYSVSGALRAVADLAALEQCRMIHGHAVVAGFDKNVIVGSALVDGYGKSGLVLDAWKVFDENVDAMNIVGWNALMSSYAQQGDASSVVELFQMMEDRGLVPDEYSFLAALSGFYNAGLVGEAEMWLVKRRCAGRLLDAERIAITMPFNPDAAVWRSLLSSCAHHCEPDMALRMAKRLLELDPHDDSAYSIAANVLSAAGRWEEVADVRKSMKNRRIKKEGGKSWIEVKGEVHVFMAGDRKHQRTEEIYTKLDELMEAIEKLGYKPVWDEMLHEVGEGEKKEARWYHSEKLALAYAIVSGAAPAGKPIRIIKNLRICKDCHEAFKYIRRAINKSYPFRISESEFCLEHGEGVRIDDPLKQLNPRDDFQNQSRLMFPRVKVKEQDQDDQHVVKDYKINSVLSLKDVLFLSMLDSCFLVKRHEDVSQMSTARIPKSYLPEVEKHSDSSSEGSANGKIKAETEEEEARPNIRVSSTPRPRAVISSPDNDAVIGYKNKIEGRQRTGLKNHNTVQNLHMAQTHIFARSPVRTKKSKDDADDCNVEIKGKKGSRPTVSTRRKHPLTDRPSWQDP</sequence>
<dbReference type="Pfam" id="PF20431">
    <property type="entry name" value="E_motif"/>
    <property type="match status" value="1"/>
</dbReference>
<dbReference type="InterPro" id="IPR046960">
    <property type="entry name" value="PPR_At4g14850-like_plant"/>
</dbReference>
<dbReference type="EMBL" id="VEPZ02000046">
    <property type="protein sequence ID" value="KAE8734987.1"/>
    <property type="molecule type" value="Genomic_DNA"/>
</dbReference>
<dbReference type="PROSITE" id="PS51375">
    <property type="entry name" value="PPR"/>
    <property type="match status" value="2"/>
</dbReference>
<dbReference type="NCBIfam" id="TIGR00756">
    <property type="entry name" value="PPR"/>
    <property type="match status" value="1"/>
</dbReference>
<keyword evidence="2" id="KW-0677">Repeat</keyword>
<dbReference type="GO" id="GO:0008168">
    <property type="term" value="F:methyltransferase activity"/>
    <property type="evidence" value="ECO:0007669"/>
    <property type="project" value="UniProtKB-KW"/>
</dbReference>
<dbReference type="GO" id="GO:0003723">
    <property type="term" value="F:RNA binding"/>
    <property type="evidence" value="ECO:0007669"/>
    <property type="project" value="InterPro"/>
</dbReference>
<dbReference type="InterPro" id="IPR046848">
    <property type="entry name" value="E_motif"/>
</dbReference>
<reference evidence="6" key="1">
    <citation type="submission" date="2019-09" db="EMBL/GenBank/DDBJ databases">
        <title>Draft genome information of white flower Hibiscus syriacus.</title>
        <authorList>
            <person name="Kim Y.-M."/>
        </authorList>
    </citation>
    <scope>NUCLEOTIDE SEQUENCE [LARGE SCALE GENOMIC DNA]</scope>
    <source>
        <strain evidence="6">YM2019G1</strain>
    </source>
</reference>
<dbReference type="GO" id="GO:0032259">
    <property type="term" value="P:methylation"/>
    <property type="evidence" value="ECO:0007669"/>
    <property type="project" value="UniProtKB-KW"/>
</dbReference>
<organism evidence="6 7">
    <name type="scientific">Hibiscus syriacus</name>
    <name type="common">Rose of Sharon</name>
    <dbReference type="NCBI Taxonomy" id="106335"/>
    <lineage>
        <taxon>Eukaryota</taxon>
        <taxon>Viridiplantae</taxon>
        <taxon>Streptophyta</taxon>
        <taxon>Embryophyta</taxon>
        <taxon>Tracheophyta</taxon>
        <taxon>Spermatophyta</taxon>
        <taxon>Magnoliopsida</taxon>
        <taxon>eudicotyledons</taxon>
        <taxon>Gunneridae</taxon>
        <taxon>Pentapetalae</taxon>
        <taxon>rosids</taxon>
        <taxon>malvids</taxon>
        <taxon>Malvales</taxon>
        <taxon>Malvaceae</taxon>
        <taxon>Malvoideae</taxon>
        <taxon>Hibiscus</taxon>
    </lineage>
</organism>
<dbReference type="InterPro" id="IPR032867">
    <property type="entry name" value="DYW_dom"/>
</dbReference>
<dbReference type="Pfam" id="PF14432">
    <property type="entry name" value="DYW_deaminase"/>
    <property type="match status" value="1"/>
</dbReference>
<name>A0A6A3D2W1_HIBSY</name>
<dbReference type="InterPro" id="IPR011990">
    <property type="entry name" value="TPR-like_helical_dom_sf"/>
</dbReference>
<feature type="region of interest" description="Disordered" evidence="4">
    <location>
        <begin position="724"/>
        <end position="768"/>
    </location>
</feature>
<evidence type="ECO:0000313" key="7">
    <source>
        <dbReference type="Proteomes" id="UP000436088"/>
    </source>
</evidence>
<accession>A0A6A3D2W1</accession>
<keyword evidence="6" id="KW-0489">Methyltransferase</keyword>
<evidence type="ECO:0000256" key="4">
    <source>
        <dbReference type="SAM" id="MobiDB-lite"/>
    </source>
</evidence>
<comment type="caution">
    <text evidence="6">The sequence shown here is derived from an EMBL/GenBank/DDBJ whole genome shotgun (WGS) entry which is preliminary data.</text>
</comment>
<evidence type="ECO:0000259" key="5">
    <source>
        <dbReference type="Pfam" id="PF14432"/>
    </source>
</evidence>
<feature type="region of interest" description="Disordered" evidence="4">
    <location>
        <begin position="634"/>
        <end position="684"/>
    </location>
</feature>
<evidence type="ECO:0000256" key="2">
    <source>
        <dbReference type="ARBA" id="ARBA00022737"/>
    </source>
</evidence>
<feature type="repeat" description="PPR" evidence="3">
    <location>
        <begin position="166"/>
        <end position="200"/>
    </location>
</feature>
<evidence type="ECO:0000256" key="3">
    <source>
        <dbReference type="PROSITE-ProRule" id="PRU00708"/>
    </source>
</evidence>
<dbReference type="InterPro" id="IPR002885">
    <property type="entry name" value="PPR_rpt"/>
</dbReference>
<feature type="repeat" description="PPR" evidence="3">
    <location>
        <begin position="268"/>
        <end position="302"/>
    </location>
</feature>
<dbReference type="PANTHER" id="PTHR47926:SF464">
    <property type="entry name" value="DYW DOMAIN-CONTAINING PROTEIN"/>
    <property type="match status" value="1"/>
</dbReference>
<protein>
    <submittedName>
        <fullName evidence="6">S-adenosyl-L-methionine-dependent methyltransferases superfamily protein</fullName>
    </submittedName>
</protein>
<dbReference type="Gene3D" id="1.25.40.10">
    <property type="entry name" value="Tetratricopeptide repeat domain"/>
    <property type="match status" value="3"/>
</dbReference>
<dbReference type="Pfam" id="PF13041">
    <property type="entry name" value="PPR_2"/>
    <property type="match status" value="1"/>
</dbReference>
<keyword evidence="6" id="KW-0808">Transferase</keyword>
<dbReference type="AlphaFoldDB" id="A0A6A3D2W1"/>
<proteinExistence type="inferred from homology"/>
<dbReference type="GO" id="GO:0009451">
    <property type="term" value="P:RNA modification"/>
    <property type="evidence" value="ECO:0007669"/>
    <property type="project" value="InterPro"/>
</dbReference>
<dbReference type="Proteomes" id="UP000436088">
    <property type="component" value="Unassembled WGS sequence"/>
</dbReference>
<gene>
    <name evidence="6" type="ORF">F3Y22_tig00000538pilonHSYRG00047</name>
</gene>
<comment type="similarity">
    <text evidence="1">Belongs to the PPR family. PCMP-H subfamily.</text>
</comment>
<evidence type="ECO:0000256" key="1">
    <source>
        <dbReference type="ARBA" id="ARBA00006643"/>
    </source>
</evidence>
<feature type="domain" description="DYW" evidence="5">
    <location>
        <begin position="463"/>
        <end position="535"/>
    </location>
</feature>